<reference evidence="4" key="1">
    <citation type="submission" date="2020-12" db="EMBL/GenBank/DDBJ databases">
        <title>Metabolic potential, ecology and presence of endohyphal bacteria is reflected in genomic diversity of Mucoromycotina.</title>
        <authorList>
            <person name="Muszewska A."/>
            <person name="Okrasinska A."/>
            <person name="Steczkiewicz K."/>
            <person name="Drgas O."/>
            <person name="Orlowska M."/>
            <person name="Perlinska-Lenart U."/>
            <person name="Aleksandrzak-Piekarczyk T."/>
            <person name="Szatraj K."/>
            <person name="Zielenkiewicz U."/>
            <person name="Pilsyk S."/>
            <person name="Malc E."/>
            <person name="Mieczkowski P."/>
            <person name="Kruszewska J.S."/>
            <person name="Biernat P."/>
            <person name="Pawlowska J."/>
        </authorList>
    </citation>
    <scope>NUCLEOTIDE SEQUENCE</scope>
    <source>
        <strain evidence="4">CBS 226.32</strain>
    </source>
</reference>
<feature type="domain" description="Rap-GAP" evidence="3">
    <location>
        <begin position="548"/>
        <end position="763"/>
    </location>
</feature>
<keyword evidence="5" id="KW-1185">Reference proteome</keyword>
<name>A0A8H7QNT8_9FUNG</name>
<dbReference type="GO" id="GO:0005096">
    <property type="term" value="F:GTPase activator activity"/>
    <property type="evidence" value="ECO:0007669"/>
    <property type="project" value="UniProtKB-KW"/>
</dbReference>
<feature type="compositionally biased region" description="Low complexity" evidence="2">
    <location>
        <begin position="790"/>
        <end position="808"/>
    </location>
</feature>
<feature type="region of interest" description="Disordered" evidence="2">
    <location>
        <begin position="780"/>
        <end position="808"/>
    </location>
</feature>
<dbReference type="Proteomes" id="UP000650833">
    <property type="component" value="Unassembled WGS sequence"/>
</dbReference>
<dbReference type="AlphaFoldDB" id="A0A8H7QNT8"/>
<evidence type="ECO:0000313" key="5">
    <source>
        <dbReference type="Proteomes" id="UP000650833"/>
    </source>
</evidence>
<feature type="region of interest" description="Disordered" evidence="2">
    <location>
        <begin position="899"/>
        <end position="920"/>
    </location>
</feature>
<feature type="compositionally biased region" description="Basic and acidic residues" evidence="2">
    <location>
        <begin position="178"/>
        <end position="202"/>
    </location>
</feature>
<dbReference type="EMBL" id="JAEPRC010000510">
    <property type="protein sequence ID" value="KAG2195747.1"/>
    <property type="molecule type" value="Genomic_DNA"/>
</dbReference>
<dbReference type="Pfam" id="PF02145">
    <property type="entry name" value="Rap_GAP"/>
    <property type="match status" value="1"/>
</dbReference>
<dbReference type="OrthoDB" id="2499658at2759"/>
<sequence>MNNSNERYSHDSACDSTGDESNTSYFKARDDASIYSTNSTTSSMFSTSSRMSKIPNAVKSSVKYLVRRNKNRSNETSTTTDHETFSSKLKRTTINFSLFSRNKPQEIIPTSTTSSTLFQQQSKDNETIKSKRRNSVVNLASKFLVNNNNDKKKDENVVVGSLLFGKQVDDLEFMVHEEQPTTESDSKSEKLSLKPKKEEPWIRQRAKSCQENKTPMLRQLATKNSSCNLPESDSIPYKSTTSIKSDLPLFKGLVTTTLTTLHTRLTNECDRALSLVLLANSNNSTESQQNTNRNIPQEQLSSIISELHKMTEMVNWEQQTEKDEIKSNLQQLEKTCLNQHLTIVVVKDIISNIKQIMNQCICQYYKVVEKAIVIPSKGYKIEGINKYGSANSALMIRDETIDYSKSTIDHKDLQAHWYRTFFNQDDIHTFFGYYKNGDPVLISIQVEEEQQQQQVQESDKRQYRIIHRTKDTLDQRKVIQDSFLLNAPITTTSTTTSTTNSPSDKSSANIQNTTWKTIIETTVPDISFQDLVKMNKDQLVSSGIHEELVRLDETSLHTKYKFGVLLIKQGQTKEEDWFSNQHTKELDDFLNIIGRKVELRGYLGWAAGLDTKSGDSGEYTYTNAWNENILAYHVSTLIPSKPGDKQQIQRKRHIGNDIVCIVFVQGNQPFNPTAIKSQFLHVFIIVHEEIILSKVVYRVEIVSVQDVPDFGPPLPEKSAIFSDKKELEQFLIAKLVNAEYAAFKSPKFAVPMNRAREGIFTNLVEKGYKLASLNENNEETTLHVRKHSKSASSSSSQSSFNSIPSPSKSTIIREISDNIVGLGRRRSTQDLNDRPKPASTTTTTMKHFQKGSRKFTEASKRSHSEQDLLNMTIAPDNNTKISLKNRILTSIPGFGGSNGSSNGNYLHHQQHQNESVEYDK</sequence>
<proteinExistence type="predicted"/>
<dbReference type="InterPro" id="IPR000331">
    <property type="entry name" value="Rap/Ran_GAP_dom"/>
</dbReference>
<comment type="caution">
    <text evidence="4">The sequence shown here is derived from an EMBL/GenBank/DDBJ whole genome shotgun (WGS) entry which is preliminary data.</text>
</comment>
<evidence type="ECO:0000259" key="3">
    <source>
        <dbReference type="PROSITE" id="PS50085"/>
    </source>
</evidence>
<dbReference type="InterPro" id="IPR035974">
    <property type="entry name" value="Rap/Ran-GAP_sf"/>
</dbReference>
<dbReference type="PANTHER" id="PTHR15711:SF22">
    <property type="entry name" value="RAP-GAP DOMAIN-CONTAINING PROTEIN"/>
    <property type="match status" value="1"/>
</dbReference>
<organism evidence="4 5">
    <name type="scientific">Mucor plumbeus</name>
    <dbReference type="NCBI Taxonomy" id="97098"/>
    <lineage>
        <taxon>Eukaryota</taxon>
        <taxon>Fungi</taxon>
        <taxon>Fungi incertae sedis</taxon>
        <taxon>Mucoromycota</taxon>
        <taxon>Mucoromycotina</taxon>
        <taxon>Mucoromycetes</taxon>
        <taxon>Mucorales</taxon>
        <taxon>Mucorineae</taxon>
        <taxon>Mucoraceae</taxon>
        <taxon>Mucor</taxon>
    </lineage>
</organism>
<feature type="region of interest" description="Disordered" evidence="2">
    <location>
        <begin position="178"/>
        <end position="203"/>
    </location>
</feature>
<keyword evidence="1" id="KW-0343">GTPase activation</keyword>
<accession>A0A8H7QNT8</accession>
<evidence type="ECO:0000256" key="1">
    <source>
        <dbReference type="ARBA" id="ARBA00022468"/>
    </source>
</evidence>
<dbReference type="SUPFAM" id="SSF111347">
    <property type="entry name" value="Rap/Ran-GAP"/>
    <property type="match status" value="1"/>
</dbReference>
<feature type="compositionally biased region" description="Basic and acidic residues" evidence="2">
    <location>
        <begin position="827"/>
        <end position="836"/>
    </location>
</feature>
<evidence type="ECO:0000256" key="2">
    <source>
        <dbReference type="SAM" id="MobiDB-lite"/>
    </source>
</evidence>
<evidence type="ECO:0000313" key="4">
    <source>
        <dbReference type="EMBL" id="KAG2195747.1"/>
    </source>
</evidence>
<feature type="region of interest" description="Disordered" evidence="2">
    <location>
        <begin position="822"/>
        <end position="865"/>
    </location>
</feature>
<dbReference type="PROSITE" id="PS50085">
    <property type="entry name" value="RAPGAP"/>
    <property type="match status" value="1"/>
</dbReference>
<feature type="compositionally biased region" description="Basic and acidic residues" evidence="2">
    <location>
        <begin position="854"/>
        <end position="865"/>
    </location>
</feature>
<dbReference type="GO" id="GO:0051056">
    <property type="term" value="P:regulation of small GTPase mediated signal transduction"/>
    <property type="evidence" value="ECO:0007669"/>
    <property type="project" value="InterPro"/>
</dbReference>
<dbReference type="InterPro" id="IPR050989">
    <property type="entry name" value="Rap1_Ran_GAP"/>
</dbReference>
<dbReference type="GO" id="GO:0005737">
    <property type="term" value="C:cytoplasm"/>
    <property type="evidence" value="ECO:0007669"/>
    <property type="project" value="TreeGrafter"/>
</dbReference>
<dbReference type="Gene3D" id="3.40.50.11210">
    <property type="entry name" value="Rap/Ran-GAP"/>
    <property type="match status" value="1"/>
</dbReference>
<feature type="region of interest" description="Disordered" evidence="2">
    <location>
        <begin position="1"/>
        <end position="22"/>
    </location>
</feature>
<protein>
    <recommendedName>
        <fullName evidence="3">Rap-GAP domain-containing protein</fullName>
    </recommendedName>
</protein>
<dbReference type="PANTHER" id="PTHR15711">
    <property type="entry name" value="RAP GTPASE-ACTIVATING PROTEIN"/>
    <property type="match status" value="1"/>
</dbReference>
<gene>
    <name evidence="4" type="ORF">INT46_010112</name>
</gene>